<dbReference type="PANTHER" id="PTHR46585:SF1">
    <property type="entry name" value="CHROMO DOMAIN-CONTAINING PROTEIN"/>
    <property type="match status" value="1"/>
</dbReference>
<comment type="caution">
    <text evidence="3">The sequence shown here is derived from an EMBL/GenBank/DDBJ whole genome shotgun (WGS) entry which is preliminary data.</text>
</comment>
<evidence type="ECO:0000313" key="2">
    <source>
        <dbReference type="EMBL" id="RWS00680.1"/>
    </source>
</evidence>
<reference evidence="3" key="2">
    <citation type="submission" date="2018-11" db="EMBL/GenBank/DDBJ databases">
        <title>Trombidioid mite genomics.</title>
        <authorList>
            <person name="Dong X."/>
        </authorList>
    </citation>
    <scope>NUCLEOTIDE SEQUENCE</scope>
    <source>
        <strain evidence="3">UoL-WK</strain>
    </source>
</reference>
<evidence type="ECO:0000313" key="5">
    <source>
        <dbReference type="Proteomes" id="UP000285301"/>
    </source>
</evidence>
<evidence type="ECO:0000313" key="4">
    <source>
        <dbReference type="EMBL" id="RWS00902.1"/>
    </source>
</evidence>
<keyword evidence="5" id="KW-1185">Reference proteome</keyword>
<feature type="non-terminal residue" evidence="3">
    <location>
        <position position="1"/>
    </location>
</feature>
<dbReference type="OrthoDB" id="8015863at2759"/>
<dbReference type="AlphaFoldDB" id="A0A3S3NY09"/>
<dbReference type="EMBL" id="NCKU01010769">
    <property type="protein sequence ID" value="RWS00677.1"/>
    <property type="molecule type" value="Genomic_DNA"/>
</dbReference>
<dbReference type="EMBL" id="NCKU01010763">
    <property type="protein sequence ID" value="RWS00680.1"/>
    <property type="molecule type" value="Genomic_DNA"/>
</dbReference>
<dbReference type="PANTHER" id="PTHR46585">
    <property type="entry name" value="INTEGRASE CORE DOMAIN CONTAINING PROTEIN"/>
    <property type="match status" value="1"/>
</dbReference>
<protein>
    <submittedName>
        <fullName evidence="3">HASI-like protein</fullName>
    </submittedName>
</protein>
<evidence type="ECO:0000313" key="3">
    <source>
        <dbReference type="EMBL" id="RWS00900.1"/>
    </source>
</evidence>
<dbReference type="EMBL" id="NCKU01010261">
    <property type="protein sequence ID" value="RWS00900.1"/>
    <property type="molecule type" value="Genomic_DNA"/>
</dbReference>
<accession>A0A3S3NY09</accession>
<reference evidence="3 5" key="1">
    <citation type="journal article" date="2018" name="Gigascience">
        <title>Genomes of trombidid mites reveal novel predicted allergens and laterally-transferred genes associated with secondary metabolism.</title>
        <authorList>
            <person name="Dong X."/>
            <person name="Chaisiri K."/>
            <person name="Xia D."/>
            <person name="Armstrong S.D."/>
            <person name="Fang Y."/>
            <person name="Donnelly M.J."/>
            <person name="Kadowaki T."/>
            <person name="McGarry J.W."/>
            <person name="Darby A.C."/>
            <person name="Makepeace B.L."/>
        </authorList>
    </citation>
    <scope>NUCLEOTIDE SEQUENCE [LARGE SCALE GENOMIC DNA]</scope>
    <source>
        <strain evidence="3">UoL-WK</strain>
    </source>
</reference>
<gene>
    <name evidence="1" type="ORF">B4U79_01479</name>
    <name evidence="2" type="ORF">B4U79_01808</name>
    <name evidence="4" type="ORF">B4U79_10844</name>
    <name evidence="3" type="ORF">B4U79_13657</name>
</gene>
<organism evidence="3 5">
    <name type="scientific">Dinothrombium tinctorium</name>
    <dbReference type="NCBI Taxonomy" id="1965070"/>
    <lineage>
        <taxon>Eukaryota</taxon>
        <taxon>Metazoa</taxon>
        <taxon>Ecdysozoa</taxon>
        <taxon>Arthropoda</taxon>
        <taxon>Chelicerata</taxon>
        <taxon>Arachnida</taxon>
        <taxon>Acari</taxon>
        <taxon>Acariformes</taxon>
        <taxon>Trombidiformes</taxon>
        <taxon>Prostigmata</taxon>
        <taxon>Anystina</taxon>
        <taxon>Parasitengona</taxon>
        <taxon>Trombidioidea</taxon>
        <taxon>Trombidiidae</taxon>
        <taxon>Dinothrombium</taxon>
    </lineage>
</organism>
<name>A0A3S3NY09_9ACAR</name>
<dbReference type="EMBL" id="NCKU01010259">
    <property type="protein sequence ID" value="RWS00902.1"/>
    <property type="molecule type" value="Genomic_DNA"/>
</dbReference>
<dbReference type="STRING" id="1965070.A0A3S3NY09"/>
<proteinExistence type="predicted"/>
<dbReference type="Proteomes" id="UP000285301">
    <property type="component" value="Unassembled WGS sequence"/>
</dbReference>
<evidence type="ECO:0000313" key="1">
    <source>
        <dbReference type="EMBL" id="RWS00677.1"/>
    </source>
</evidence>
<sequence length="169" mass="19910">DVIKCSVVERFYRTLISQIIRFLTAPNTLRYVDILNDLINGYNSLYHSSIKISPSSVNLLNQQRVFYNPYKNELQQKHAIPKFKGGDNVRIVEVQNVFENVYMQKRMAEVLRINQVIERPQTTMFGLIDFENTPIKIRLYENELLKVSLDVIPRIRKIVGTRERKSCYI</sequence>